<evidence type="ECO:0000313" key="1">
    <source>
        <dbReference type="EMBL" id="OSQ37230.1"/>
    </source>
</evidence>
<gene>
    <name evidence="1" type="ORF">TMES_15625</name>
</gene>
<evidence type="ECO:0000313" key="2">
    <source>
        <dbReference type="Proteomes" id="UP000193391"/>
    </source>
</evidence>
<protein>
    <submittedName>
        <fullName evidence="1">Uncharacterized protein</fullName>
    </submittedName>
</protein>
<reference evidence="1 2" key="1">
    <citation type="submission" date="2014-03" db="EMBL/GenBank/DDBJ databases">
        <title>The draft genome sequence of Thalassospira mesophila JCM 18969.</title>
        <authorList>
            <person name="Lai Q."/>
            <person name="Shao Z."/>
        </authorList>
    </citation>
    <scope>NUCLEOTIDE SEQUENCE [LARGE SCALE GENOMIC DNA]</scope>
    <source>
        <strain evidence="1 2">JCM 18969</strain>
    </source>
</reference>
<dbReference type="Proteomes" id="UP000193391">
    <property type="component" value="Unassembled WGS sequence"/>
</dbReference>
<keyword evidence="2" id="KW-1185">Reference proteome</keyword>
<name>A0A1Y2KXX6_9PROT</name>
<accession>A0A1Y2KXX6</accession>
<organism evidence="1 2">
    <name type="scientific">Thalassospira mesophila</name>
    <dbReference type="NCBI Taxonomy" id="1293891"/>
    <lineage>
        <taxon>Bacteria</taxon>
        <taxon>Pseudomonadati</taxon>
        <taxon>Pseudomonadota</taxon>
        <taxon>Alphaproteobacteria</taxon>
        <taxon>Rhodospirillales</taxon>
        <taxon>Thalassospiraceae</taxon>
        <taxon>Thalassospira</taxon>
    </lineage>
</organism>
<dbReference type="RefSeq" id="WP_085584215.1">
    <property type="nucleotide sequence ID" value="NZ_JFKA01000007.1"/>
</dbReference>
<dbReference type="EMBL" id="JFKA01000007">
    <property type="protein sequence ID" value="OSQ37230.1"/>
    <property type="molecule type" value="Genomic_DNA"/>
</dbReference>
<dbReference type="OrthoDB" id="7359604at2"/>
<proteinExistence type="predicted"/>
<sequence length="117" mass="13233">MTEDTGRTKSRFRMAMEHVIREINHEVISPAIPDLTVEKILPLMVSVAHSRAAYLRYAFKLAGDGKTNHPTEAEVLKLRQLREAYEEMKVASAELEHCVDRGYIDLADNPVSKKPGE</sequence>
<dbReference type="STRING" id="1293891.TMES_15625"/>
<dbReference type="AlphaFoldDB" id="A0A1Y2KXX6"/>
<comment type="caution">
    <text evidence="1">The sequence shown here is derived from an EMBL/GenBank/DDBJ whole genome shotgun (WGS) entry which is preliminary data.</text>
</comment>